<proteinExistence type="predicted"/>
<evidence type="ECO:0000313" key="1">
    <source>
        <dbReference type="EMBL" id="ALR20855.1"/>
    </source>
</evidence>
<dbReference type="KEGG" id="sbd:ATN00_11660"/>
<protein>
    <submittedName>
        <fullName evidence="1">Uncharacterized protein</fullName>
    </submittedName>
</protein>
<gene>
    <name evidence="1" type="ORF">ATN00_11660</name>
</gene>
<organism evidence="1 2">
    <name type="scientific">Sphingobium baderi</name>
    <dbReference type="NCBI Taxonomy" id="1332080"/>
    <lineage>
        <taxon>Bacteria</taxon>
        <taxon>Pseudomonadati</taxon>
        <taxon>Pseudomonadota</taxon>
        <taxon>Alphaproteobacteria</taxon>
        <taxon>Sphingomonadales</taxon>
        <taxon>Sphingomonadaceae</taxon>
        <taxon>Sphingobium</taxon>
    </lineage>
</organism>
<dbReference type="Proteomes" id="UP000056968">
    <property type="component" value="Chromosome"/>
</dbReference>
<sequence length="80" mass="9124">MRSGIYPFKSRRMIFGWTPAALFAIWRSPTMRGRGEIGRRAGLKKGFVYQSTKNHGEFKASYFQGLGKEGKFAADIRFSL</sequence>
<name>A0A0S3EZK5_9SPHN</name>
<accession>A0A0S3EZK5</accession>
<dbReference type="EMBL" id="CP013264">
    <property type="protein sequence ID" value="ALR20855.1"/>
    <property type="molecule type" value="Genomic_DNA"/>
</dbReference>
<reference evidence="1 2" key="1">
    <citation type="submission" date="2015-11" db="EMBL/GenBank/DDBJ databases">
        <title>A Two-component Flavoprotein Monooxygenase System MeaXY Responsible for para-Hydroxylation of 2-Methyl-6-ethylaniline and 2,6-Diethylaniline in Sphingobium baderi DE-13.</title>
        <authorList>
            <person name="Cheng M."/>
            <person name="Meng Q."/>
            <person name="Yang Y."/>
            <person name="Chu C."/>
            <person name="Yan X."/>
            <person name="He J."/>
            <person name="Li S."/>
        </authorList>
    </citation>
    <scope>NUCLEOTIDE SEQUENCE [LARGE SCALE GENOMIC DNA]</scope>
    <source>
        <strain evidence="1 2">DE-13</strain>
    </source>
</reference>
<dbReference type="STRING" id="1332080.ATN00_11660"/>
<keyword evidence="2" id="KW-1185">Reference proteome</keyword>
<evidence type="ECO:0000313" key="2">
    <source>
        <dbReference type="Proteomes" id="UP000056968"/>
    </source>
</evidence>
<dbReference type="AlphaFoldDB" id="A0A0S3EZK5"/>